<evidence type="ECO:0000256" key="13">
    <source>
        <dbReference type="ARBA" id="ARBA00023065"/>
    </source>
</evidence>
<keyword evidence="22" id="KW-1185">Reference proteome</keyword>
<evidence type="ECO:0000256" key="10">
    <source>
        <dbReference type="ARBA" id="ARBA00022989"/>
    </source>
</evidence>
<dbReference type="FunFam" id="2.60.120.430:FF:000001">
    <property type="entry name" value="Receptor-like protein kinase FERONIA"/>
    <property type="match status" value="1"/>
</dbReference>
<evidence type="ECO:0000256" key="12">
    <source>
        <dbReference type="ARBA" id="ARBA00023004"/>
    </source>
</evidence>
<dbReference type="InterPro" id="IPR039261">
    <property type="entry name" value="FNR_nucleotide-bd"/>
</dbReference>
<evidence type="ECO:0000256" key="15">
    <source>
        <dbReference type="ARBA" id="ARBA00050970"/>
    </source>
</evidence>
<keyword evidence="6 18" id="KW-0812">Transmembrane</keyword>
<evidence type="ECO:0000256" key="6">
    <source>
        <dbReference type="ARBA" id="ARBA00022692"/>
    </source>
</evidence>
<evidence type="ECO:0000256" key="4">
    <source>
        <dbReference type="ARBA" id="ARBA00006278"/>
    </source>
</evidence>
<dbReference type="SUPFAM" id="SSF52343">
    <property type="entry name" value="Ferredoxin reductase-like, C-terminal NADP-linked domain"/>
    <property type="match status" value="1"/>
</dbReference>
<sequence>MFFFLFLLFSFSTLSLSHPFSPLDNYLLDCGSTAPLTTAATSSLSADHRLFSGDLARTPNSPFHSPSLRASVSLRNDNPFPGLSPIYHTARVFTSPASYTFSLKDKGPHIVRFHFHAFKSPQLDLGRAQFRVLVDDYVVLTNFTRLNCTGQNPKVLEFLVPVEDEKIVIVFVPNRDSKLAFVNAIEVISAPNDLVPETAQFIGSSGNLVNFDGLNKQALEVVHRVNVGGPKVTPFNDSLWRTWVPDDGLLRSSFGSERLVFGGRIKYHDGGASREVAPDNVYNSARLIRSENDSVTNVNITWAFPILGGYKYLIRLHFCDIASISLNMLYFNVFVNGYLAYEDLDLSYITRSLASPFYADFVVDYGDGNVGGDLSVGIGPSKNSITHAVDGILNGVEVMKINNSHSSFDGEDCSTIVLKSWSKGNYSGLLLTLAAAVCIVLSLSMVIRRKMIESRESLSWSRLPVNSSDGDDHVKISRRRRSEQVTNQEMDEEVLKKSPPSQEKYGRAQFAIRLMVLVLFLAWVFVWVVAPTDTYKQIWLPQLKAKINSSYFGKQGATLLLFTVPILFIAVLGSIYLHIAKKYNYFKIERSKNGKKCEGVFIGKRPMLVRGPLGIVSGTELALLFMFIVLLVWSFSNYLNNSFAKISQKSAAEDGEKVWQKKLDKSALMLGKVGNICLAMLFFPVTRGSSLLPLVGLKSESCIKYHIWLGNMLMTIFTAHGLCYIIYWAVTNQLSKMLEWKKTGISNVAGELTLLIGLLMWLTTFPRIRRKAFELFFYTHHLYILFIVLFIFHVGISYACIMLPGFYLFLVDRYLRFLQSRQQARLVSARVLPCEAVELNFSKTHGLTYNPTSIVFINIPSISKLQWHPFTVTSNSNLEPEILSVVIKSEGAWSQKLYQMLSVPSAIDHLNVHVEGPYGPVSTDYLRHETLVMISGGSGITPFVSIIRELIYLNITLRYRTPKLTLICAFKNTSCLSMLDMILPCYGINGDISSLQLQIEAYITREEDHKQNNNSIPLQSIWFKPNQKDSPISTILGPNSWVWVGAIISSSFIIFIILIGMINHYYIFPVDHNTNKIFSYPLKSSINMLVICVSIAMGASAAVLWNKKQNVKEAKKVQNMEGSSPSVERELESLPNQILANATNVHYGGRPDLRRLLLELKGSNAGVLVSGPKEMRQECKLVISLEKFFVKRKESKRKLPLGTDEAMKETQI</sequence>
<feature type="signal peptide" evidence="19">
    <location>
        <begin position="1"/>
        <end position="17"/>
    </location>
</feature>
<keyword evidence="11" id="KW-0560">Oxidoreductase</keyword>
<evidence type="ECO:0000256" key="9">
    <source>
        <dbReference type="ARBA" id="ARBA00022982"/>
    </source>
</evidence>
<dbReference type="STRING" id="3818.A0A444ZMN0"/>
<dbReference type="InterPro" id="IPR013130">
    <property type="entry name" value="Fe3_Rdtase_TM_dom"/>
</dbReference>
<dbReference type="InterPro" id="IPR024788">
    <property type="entry name" value="Malectin-like_Carb-bd_dom"/>
</dbReference>
<organism evidence="21 22">
    <name type="scientific">Arachis hypogaea</name>
    <name type="common">Peanut</name>
    <dbReference type="NCBI Taxonomy" id="3818"/>
    <lineage>
        <taxon>Eukaryota</taxon>
        <taxon>Viridiplantae</taxon>
        <taxon>Streptophyta</taxon>
        <taxon>Embryophyta</taxon>
        <taxon>Tracheophyta</taxon>
        <taxon>Spermatophyta</taxon>
        <taxon>Magnoliopsida</taxon>
        <taxon>eudicotyledons</taxon>
        <taxon>Gunneridae</taxon>
        <taxon>Pentapetalae</taxon>
        <taxon>rosids</taxon>
        <taxon>fabids</taxon>
        <taxon>Fabales</taxon>
        <taxon>Fabaceae</taxon>
        <taxon>Papilionoideae</taxon>
        <taxon>50 kb inversion clade</taxon>
        <taxon>dalbergioids sensu lato</taxon>
        <taxon>Dalbergieae</taxon>
        <taxon>Pterocarpus clade</taxon>
        <taxon>Arachis</taxon>
    </lineage>
</organism>
<evidence type="ECO:0000256" key="2">
    <source>
        <dbReference type="ARBA" id="ARBA00004141"/>
    </source>
</evidence>
<feature type="transmembrane region" description="Helical" evidence="18">
    <location>
        <begin position="745"/>
        <end position="763"/>
    </location>
</feature>
<dbReference type="GO" id="GO:0140618">
    <property type="term" value="F:ferric-chelate reductase (NADH) activity"/>
    <property type="evidence" value="ECO:0007669"/>
    <property type="project" value="UniProtKB-EC"/>
</dbReference>
<dbReference type="Proteomes" id="UP000289738">
    <property type="component" value="Chromosome B04"/>
</dbReference>
<dbReference type="Pfam" id="PF08022">
    <property type="entry name" value="FAD_binding_8"/>
    <property type="match status" value="1"/>
</dbReference>
<keyword evidence="9" id="KW-0249">Electron transport</keyword>
<evidence type="ECO:0000313" key="21">
    <source>
        <dbReference type="EMBL" id="RYR15459.1"/>
    </source>
</evidence>
<dbReference type="GO" id="GO:0046872">
    <property type="term" value="F:metal ion binding"/>
    <property type="evidence" value="ECO:0007669"/>
    <property type="project" value="UniProtKB-KW"/>
</dbReference>
<accession>A0A444ZMN0</accession>
<keyword evidence="14 18" id="KW-0472">Membrane</keyword>
<dbReference type="CDD" id="cd06186">
    <property type="entry name" value="NOX_Duox_like_FAD_NADP"/>
    <property type="match status" value="1"/>
</dbReference>
<keyword evidence="12" id="KW-0408">Iron</keyword>
<dbReference type="Gene3D" id="3.40.50.80">
    <property type="entry name" value="Nucleotide-binding domain of ferredoxin-NADP reductase (FNR) module"/>
    <property type="match status" value="1"/>
</dbReference>
<comment type="subcellular location">
    <subcellularLocation>
        <location evidence="2">Membrane</location>
        <topology evidence="2">Multi-pass membrane protein</topology>
    </subcellularLocation>
    <subcellularLocation>
        <location evidence="3">Membrane</location>
        <topology evidence="3">Single-pass membrane protein</topology>
    </subcellularLocation>
</comment>
<dbReference type="GO" id="GO:0006811">
    <property type="term" value="P:monoatomic ion transport"/>
    <property type="evidence" value="ECO:0007669"/>
    <property type="project" value="UniProtKB-KW"/>
</dbReference>
<dbReference type="EMBL" id="SDMP01000014">
    <property type="protein sequence ID" value="RYR15459.1"/>
    <property type="molecule type" value="Genomic_DNA"/>
</dbReference>
<comment type="caution">
    <text evidence="21">The sequence shown here is derived from an EMBL/GenBank/DDBJ whole genome shotgun (WGS) entry which is preliminary data.</text>
</comment>
<feature type="transmembrane region" description="Helical" evidence="18">
    <location>
        <begin position="426"/>
        <end position="447"/>
    </location>
</feature>
<feature type="chain" id="PRO_5018987185" description="ferric-chelate reductase (NADH)" evidence="19">
    <location>
        <begin position="18"/>
        <end position="1212"/>
    </location>
</feature>
<proteinExistence type="inferred from homology"/>
<keyword evidence="7" id="KW-0479">Metal-binding</keyword>
<feature type="transmembrane region" description="Helical" evidence="18">
    <location>
        <begin position="510"/>
        <end position="530"/>
    </location>
</feature>
<evidence type="ECO:0000256" key="1">
    <source>
        <dbReference type="ARBA" id="ARBA00001974"/>
    </source>
</evidence>
<dbReference type="InterPro" id="IPR017927">
    <property type="entry name" value="FAD-bd_FR_type"/>
</dbReference>
<feature type="transmembrane region" description="Helical" evidence="18">
    <location>
        <begin position="775"/>
        <end position="792"/>
    </location>
</feature>
<reference evidence="21 22" key="1">
    <citation type="submission" date="2019-01" db="EMBL/GenBank/DDBJ databases">
        <title>Sequencing of cultivated peanut Arachis hypogaea provides insights into genome evolution and oil improvement.</title>
        <authorList>
            <person name="Chen X."/>
        </authorList>
    </citation>
    <scope>NUCLEOTIDE SEQUENCE [LARGE SCALE GENOMIC DNA]</scope>
    <source>
        <strain evidence="22">cv. Fuhuasheng</strain>
        <tissue evidence="21">Leaves</tissue>
    </source>
</reference>
<evidence type="ECO:0000256" key="3">
    <source>
        <dbReference type="ARBA" id="ARBA00004167"/>
    </source>
</evidence>
<comment type="cofactor">
    <cofactor evidence="1">
        <name>FAD</name>
        <dbReference type="ChEBI" id="CHEBI:57692"/>
    </cofactor>
</comment>
<protein>
    <recommendedName>
        <fullName evidence="16">ferric-chelate reductase (NADH)</fullName>
        <ecNumber evidence="16">1.16.1.7</ecNumber>
    </recommendedName>
</protein>
<comment type="similarity">
    <text evidence="4">Belongs to the ferric reductase (FRE) family.</text>
</comment>
<evidence type="ECO:0000256" key="14">
    <source>
        <dbReference type="ARBA" id="ARBA00023136"/>
    </source>
</evidence>
<dbReference type="InterPro" id="IPR013112">
    <property type="entry name" value="FAD-bd_8"/>
</dbReference>
<evidence type="ECO:0000256" key="5">
    <source>
        <dbReference type="ARBA" id="ARBA00022448"/>
    </source>
</evidence>
<feature type="region of interest" description="Disordered" evidence="17">
    <location>
        <begin position="479"/>
        <end position="498"/>
    </location>
</feature>
<evidence type="ECO:0000256" key="16">
    <source>
        <dbReference type="ARBA" id="ARBA00066905"/>
    </source>
</evidence>
<evidence type="ECO:0000256" key="19">
    <source>
        <dbReference type="SAM" id="SignalP"/>
    </source>
</evidence>
<name>A0A444ZMN0_ARAHY</name>
<keyword evidence="5" id="KW-0813">Transport</keyword>
<evidence type="ECO:0000256" key="7">
    <source>
        <dbReference type="ARBA" id="ARBA00022723"/>
    </source>
</evidence>
<dbReference type="SFLD" id="SFLDS00052">
    <property type="entry name" value="Ferric_Reductase_Domain"/>
    <property type="match status" value="1"/>
</dbReference>
<feature type="transmembrane region" description="Helical" evidence="18">
    <location>
        <begin position="559"/>
        <end position="580"/>
    </location>
</feature>
<dbReference type="FunFam" id="3.40.50.80:FF:000039">
    <property type="entry name" value="Ferric reduction oxidase 3"/>
    <property type="match status" value="1"/>
</dbReference>
<evidence type="ECO:0000256" key="17">
    <source>
        <dbReference type="SAM" id="MobiDB-lite"/>
    </source>
</evidence>
<feature type="transmembrane region" description="Helical" evidence="18">
    <location>
        <begin position="707"/>
        <end position="730"/>
    </location>
</feature>
<dbReference type="EC" id="1.16.1.7" evidence="16"/>
<dbReference type="AlphaFoldDB" id="A0A444ZMN0"/>
<dbReference type="Pfam" id="PF08030">
    <property type="entry name" value="NAD_binding_6"/>
    <property type="match status" value="1"/>
</dbReference>
<dbReference type="PROSITE" id="PS51384">
    <property type="entry name" value="FAD_FR"/>
    <property type="match status" value="1"/>
</dbReference>
<feature type="transmembrane region" description="Helical" evidence="18">
    <location>
        <begin position="1086"/>
        <end position="1106"/>
    </location>
</feature>
<evidence type="ECO:0000259" key="20">
    <source>
        <dbReference type="PROSITE" id="PS51384"/>
    </source>
</evidence>
<dbReference type="Pfam" id="PF12819">
    <property type="entry name" value="Malectin_like"/>
    <property type="match status" value="1"/>
</dbReference>
<evidence type="ECO:0000256" key="18">
    <source>
        <dbReference type="SAM" id="Phobius"/>
    </source>
</evidence>
<dbReference type="Gene3D" id="2.60.120.430">
    <property type="entry name" value="Galactose-binding lectin"/>
    <property type="match status" value="2"/>
</dbReference>
<keyword evidence="10 18" id="KW-1133">Transmembrane helix</keyword>
<evidence type="ECO:0000256" key="8">
    <source>
        <dbReference type="ARBA" id="ARBA00022729"/>
    </source>
</evidence>
<evidence type="ECO:0000256" key="11">
    <source>
        <dbReference type="ARBA" id="ARBA00023002"/>
    </source>
</evidence>
<keyword evidence="13" id="KW-0406">Ion transport</keyword>
<feature type="domain" description="FAD-binding FR-type" evidence="20">
    <location>
        <begin position="819"/>
        <end position="924"/>
    </location>
</feature>
<dbReference type="PANTHER" id="PTHR11972">
    <property type="entry name" value="NADPH OXIDASE"/>
    <property type="match status" value="1"/>
</dbReference>
<dbReference type="SFLD" id="SFLDG01168">
    <property type="entry name" value="Ferric_reductase_subgroup_(FRE"/>
    <property type="match status" value="1"/>
</dbReference>
<dbReference type="GO" id="GO:0005886">
    <property type="term" value="C:plasma membrane"/>
    <property type="evidence" value="ECO:0007669"/>
    <property type="project" value="TreeGrafter"/>
</dbReference>
<evidence type="ECO:0000313" key="22">
    <source>
        <dbReference type="Proteomes" id="UP000289738"/>
    </source>
</evidence>
<comment type="catalytic activity">
    <reaction evidence="15">
        <text>2 a Fe(II)-siderophore + NAD(+) + H(+) = 2 a Fe(III)-siderophore + NADH</text>
        <dbReference type="Rhea" id="RHEA:15061"/>
        <dbReference type="Rhea" id="RHEA-COMP:11342"/>
        <dbReference type="Rhea" id="RHEA-COMP:11344"/>
        <dbReference type="ChEBI" id="CHEBI:15378"/>
        <dbReference type="ChEBI" id="CHEBI:29033"/>
        <dbReference type="ChEBI" id="CHEBI:29034"/>
        <dbReference type="ChEBI" id="CHEBI:57540"/>
        <dbReference type="ChEBI" id="CHEBI:57945"/>
        <dbReference type="EC" id="1.16.1.7"/>
    </reaction>
</comment>
<keyword evidence="8 19" id="KW-0732">Signal</keyword>
<gene>
    <name evidence="21" type="ORF">Ahy_B04g072200</name>
</gene>
<dbReference type="Pfam" id="PF01794">
    <property type="entry name" value="Ferric_reduct"/>
    <property type="match status" value="1"/>
</dbReference>
<dbReference type="InterPro" id="IPR050369">
    <property type="entry name" value="RBOH/FRE"/>
</dbReference>
<feature type="transmembrane region" description="Helical" evidence="18">
    <location>
        <begin position="1041"/>
        <end position="1066"/>
    </location>
</feature>
<feature type="transmembrane region" description="Helical" evidence="18">
    <location>
        <begin position="613"/>
        <end position="635"/>
    </location>
</feature>
<dbReference type="PANTHER" id="PTHR11972:SF41">
    <property type="entry name" value="FERRIC REDUCTION OXIDASE 2"/>
    <property type="match status" value="1"/>
</dbReference>
<dbReference type="InterPro" id="IPR013121">
    <property type="entry name" value="Fe_red_NAD-bd_6"/>
</dbReference>